<dbReference type="InterPro" id="IPR058245">
    <property type="entry name" value="NreC/VraR/RcsB-like_REC"/>
</dbReference>
<dbReference type="SMART" id="SM00448">
    <property type="entry name" value="REC"/>
    <property type="match status" value="1"/>
</dbReference>
<evidence type="ECO:0000256" key="3">
    <source>
        <dbReference type="PROSITE-ProRule" id="PRU00169"/>
    </source>
</evidence>
<comment type="caution">
    <text evidence="6">The sequence shown here is derived from an EMBL/GenBank/DDBJ whole genome shotgun (WGS) entry which is preliminary data.</text>
</comment>
<keyword evidence="2" id="KW-0238">DNA-binding</keyword>
<dbReference type="SUPFAM" id="SSF46894">
    <property type="entry name" value="C-terminal effector domain of the bipartite response regulators"/>
    <property type="match status" value="1"/>
</dbReference>
<gene>
    <name evidence="6" type="ORF">PGX00_11690</name>
</gene>
<name>A0ABT4YRU7_9VIBR</name>
<dbReference type="InterPro" id="IPR001789">
    <property type="entry name" value="Sig_transdc_resp-reg_receiver"/>
</dbReference>
<dbReference type="InterPro" id="IPR011006">
    <property type="entry name" value="CheY-like_superfamily"/>
</dbReference>
<dbReference type="PANTHER" id="PTHR43214">
    <property type="entry name" value="TWO-COMPONENT RESPONSE REGULATOR"/>
    <property type="match status" value="1"/>
</dbReference>
<dbReference type="PROSITE" id="PS00622">
    <property type="entry name" value="HTH_LUXR_1"/>
    <property type="match status" value="1"/>
</dbReference>
<dbReference type="InterPro" id="IPR016032">
    <property type="entry name" value="Sig_transdc_resp-reg_C-effctor"/>
</dbReference>
<reference evidence="6 7" key="1">
    <citation type="submission" date="2023-01" db="EMBL/GenBank/DDBJ databases">
        <title>Vibrio sp. KJ40-1 sp.nov, isolated from marine algae.</title>
        <authorList>
            <person name="Butt M."/>
            <person name="Kim J.M.J."/>
            <person name="Jeon C.O.C."/>
        </authorList>
    </citation>
    <scope>NUCLEOTIDE SEQUENCE [LARGE SCALE GENOMIC DNA]</scope>
    <source>
        <strain evidence="6 7">KJ40-1</strain>
    </source>
</reference>
<dbReference type="RefSeq" id="WP_272136447.1">
    <property type="nucleotide sequence ID" value="NZ_JAQLOI010000001.1"/>
</dbReference>
<keyword evidence="1 3" id="KW-0597">Phosphoprotein</keyword>
<dbReference type="PANTHER" id="PTHR43214:SF43">
    <property type="entry name" value="TWO-COMPONENT RESPONSE REGULATOR"/>
    <property type="match status" value="1"/>
</dbReference>
<evidence type="ECO:0000256" key="2">
    <source>
        <dbReference type="ARBA" id="ARBA00023125"/>
    </source>
</evidence>
<dbReference type="PROSITE" id="PS50110">
    <property type="entry name" value="RESPONSE_REGULATORY"/>
    <property type="match status" value="1"/>
</dbReference>
<dbReference type="Proteomes" id="UP001210678">
    <property type="component" value="Unassembled WGS sequence"/>
</dbReference>
<dbReference type="CDD" id="cd06170">
    <property type="entry name" value="LuxR_C_like"/>
    <property type="match status" value="1"/>
</dbReference>
<keyword evidence="7" id="KW-1185">Reference proteome</keyword>
<feature type="domain" description="HTH luxR-type" evidence="4">
    <location>
        <begin position="140"/>
        <end position="205"/>
    </location>
</feature>
<dbReference type="Gene3D" id="3.40.50.2300">
    <property type="match status" value="1"/>
</dbReference>
<dbReference type="PRINTS" id="PR00038">
    <property type="entry name" value="HTHLUXR"/>
</dbReference>
<evidence type="ECO:0000313" key="6">
    <source>
        <dbReference type="EMBL" id="MDB1124280.1"/>
    </source>
</evidence>
<sequence length="209" mass="22620">MISVALVDDHVMVRSGFAQLLSVESDITVVGEYSSAKDAFDALSTIANLDVAVIDISMPNESGLSLLGRLKQIKPELKAIVLSIYDSASFVSKAIDAGAFGYLSKRCGPGELVTAIRTVSNGDRYLCADALFNLSNASAPSSALNELTKREKEIFEHLIQGKDVKEVAYDLSLSHKTVHVHRANILSKLSLSNNVDLIRFAIKNKLLPE</sequence>
<evidence type="ECO:0000259" key="5">
    <source>
        <dbReference type="PROSITE" id="PS50110"/>
    </source>
</evidence>
<dbReference type="Pfam" id="PF00196">
    <property type="entry name" value="GerE"/>
    <property type="match status" value="1"/>
</dbReference>
<dbReference type="InterPro" id="IPR000792">
    <property type="entry name" value="Tscrpt_reg_LuxR_C"/>
</dbReference>
<dbReference type="EMBL" id="JAQLOI010000001">
    <property type="protein sequence ID" value="MDB1124280.1"/>
    <property type="molecule type" value="Genomic_DNA"/>
</dbReference>
<dbReference type="Pfam" id="PF00072">
    <property type="entry name" value="Response_reg"/>
    <property type="match status" value="1"/>
</dbReference>
<dbReference type="SUPFAM" id="SSF52172">
    <property type="entry name" value="CheY-like"/>
    <property type="match status" value="1"/>
</dbReference>
<feature type="modified residue" description="4-aspartylphosphate" evidence="3">
    <location>
        <position position="55"/>
    </location>
</feature>
<proteinExistence type="predicted"/>
<protein>
    <submittedName>
        <fullName evidence="6">Response regulator transcription factor</fullName>
    </submittedName>
</protein>
<feature type="domain" description="Response regulatory" evidence="5">
    <location>
        <begin position="3"/>
        <end position="120"/>
    </location>
</feature>
<dbReference type="PROSITE" id="PS50043">
    <property type="entry name" value="HTH_LUXR_2"/>
    <property type="match status" value="1"/>
</dbReference>
<organism evidence="6 7">
    <name type="scientific">Vibrio algarum</name>
    <dbReference type="NCBI Taxonomy" id="3020714"/>
    <lineage>
        <taxon>Bacteria</taxon>
        <taxon>Pseudomonadati</taxon>
        <taxon>Pseudomonadota</taxon>
        <taxon>Gammaproteobacteria</taxon>
        <taxon>Vibrionales</taxon>
        <taxon>Vibrionaceae</taxon>
        <taxon>Vibrio</taxon>
    </lineage>
</organism>
<evidence type="ECO:0000313" key="7">
    <source>
        <dbReference type="Proteomes" id="UP001210678"/>
    </source>
</evidence>
<dbReference type="CDD" id="cd17535">
    <property type="entry name" value="REC_NarL-like"/>
    <property type="match status" value="1"/>
</dbReference>
<dbReference type="SMART" id="SM00421">
    <property type="entry name" value="HTH_LUXR"/>
    <property type="match status" value="1"/>
</dbReference>
<accession>A0ABT4YRU7</accession>
<dbReference type="InterPro" id="IPR039420">
    <property type="entry name" value="WalR-like"/>
</dbReference>
<evidence type="ECO:0000259" key="4">
    <source>
        <dbReference type="PROSITE" id="PS50043"/>
    </source>
</evidence>
<evidence type="ECO:0000256" key="1">
    <source>
        <dbReference type="ARBA" id="ARBA00022553"/>
    </source>
</evidence>